<dbReference type="InterPro" id="IPR013342">
    <property type="entry name" value="Mandelate_racemase_C"/>
</dbReference>
<dbReference type="InterPro" id="IPR029065">
    <property type="entry name" value="Enolase_C-like"/>
</dbReference>
<keyword evidence="1" id="KW-0479">Metal-binding</keyword>
<name>A0A8H4IUG3_9PEZI</name>
<organism evidence="3 4">
    <name type="scientific">Botryosphaeria dothidea</name>
    <dbReference type="NCBI Taxonomy" id="55169"/>
    <lineage>
        <taxon>Eukaryota</taxon>
        <taxon>Fungi</taxon>
        <taxon>Dikarya</taxon>
        <taxon>Ascomycota</taxon>
        <taxon>Pezizomycotina</taxon>
        <taxon>Dothideomycetes</taxon>
        <taxon>Dothideomycetes incertae sedis</taxon>
        <taxon>Botryosphaeriales</taxon>
        <taxon>Botryosphaeriaceae</taxon>
        <taxon>Botryosphaeria</taxon>
    </lineage>
</organism>
<dbReference type="SUPFAM" id="SSF51604">
    <property type="entry name" value="Enolase C-terminal domain-like"/>
    <property type="match status" value="1"/>
</dbReference>
<dbReference type="Proteomes" id="UP000572817">
    <property type="component" value="Unassembled WGS sequence"/>
</dbReference>
<dbReference type="Pfam" id="PF13378">
    <property type="entry name" value="MR_MLE_C"/>
    <property type="match status" value="1"/>
</dbReference>
<dbReference type="SMART" id="SM00922">
    <property type="entry name" value="MR_MLE"/>
    <property type="match status" value="1"/>
</dbReference>
<protein>
    <submittedName>
        <fullName evidence="3">L-alanine-DL-glutamate epimerase</fullName>
    </submittedName>
</protein>
<dbReference type="EMBL" id="WWBZ02000033">
    <property type="protein sequence ID" value="KAF4306518.1"/>
    <property type="molecule type" value="Genomic_DNA"/>
</dbReference>
<accession>A0A8H4IUG3</accession>
<proteinExistence type="predicted"/>
<feature type="domain" description="Mandelate racemase/muconate lactonizing enzyme C-terminal" evidence="2">
    <location>
        <begin position="32"/>
        <end position="126"/>
    </location>
</feature>
<dbReference type="PANTHER" id="PTHR48073">
    <property type="entry name" value="O-SUCCINYLBENZOATE SYNTHASE-RELATED"/>
    <property type="match status" value="1"/>
</dbReference>
<evidence type="ECO:0000313" key="3">
    <source>
        <dbReference type="EMBL" id="KAF4306518.1"/>
    </source>
</evidence>
<evidence type="ECO:0000256" key="1">
    <source>
        <dbReference type="ARBA" id="ARBA00022723"/>
    </source>
</evidence>
<dbReference type="GO" id="GO:0046872">
    <property type="term" value="F:metal ion binding"/>
    <property type="evidence" value="ECO:0007669"/>
    <property type="project" value="UniProtKB-KW"/>
</dbReference>
<dbReference type="Gene3D" id="3.20.20.120">
    <property type="entry name" value="Enolase-like C-terminal domain"/>
    <property type="match status" value="1"/>
</dbReference>
<comment type="caution">
    <text evidence="3">The sequence shown here is derived from an EMBL/GenBank/DDBJ whole genome shotgun (WGS) entry which is preliminary data.</text>
</comment>
<evidence type="ECO:0000259" key="2">
    <source>
        <dbReference type="SMART" id="SM00922"/>
    </source>
</evidence>
<dbReference type="PANTHER" id="PTHR48073:SF2">
    <property type="entry name" value="O-SUCCINYLBENZOATE SYNTHASE"/>
    <property type="match status" value="1"/>
</dbReference>
<gene>
    <name evidence="3" type="ORF">GTA08_BOTSDO05884</name>
</gene>
<sequence length="256" mass="27515">MTSISITVLNWKEAPAALASIISDRSIGVCEPEEACRQVAAYRAKGYSGHSVKIDGEPATDAARVAAALADQQPGEFFLVDANGGLTVETALRMLRLLPDGLDFVLENPCATWRENMSLRRRTDVPIIFDELADSDSSIVKLITDDAVEGIGLKMSKNGGLTKGRRHRDFCLAAGYMVSVQDAVGSDIAFAAIVHLSQTVPERNLRCILDCRDMVTLKMVDGAFPLHEGPLTAPSTPGLGITPRLEVLGQPVASYF</sequence>
<evidence type="ECO:0000313" key="4">
    <source>
        <dbReference type="Proteomes" id="UP000572817"/>
    </source>
</evidence>
<reference evidence="3" key="1">
    <citation type="submission" date="2020-04" db="EMBL/GenBank/DDBJ databases">
        <title>Genome Assembly and Annotation of Botryosphaeria dothidea sdau 11-99, a Latent Pathogen of Apple Fruit Ring Rot in China.</title>
        <authorList>
            <person name="Yu C."/>
            <person name="Diao Y."/>
            <person name="Lu Q."/>
            <person name="Zhao J."/>
            <person name="Cui S."/>
            <person name="Peng C."/>
            <person name="He B."/>
            <person name="Liu H."/>
        </authorList>
    </citation>
    <scope>NUCLEOTIDE SEQUENCE [LARGE SCALE GENOMIC DNA]</scope>
    <source>
        <strain evidence="3">Sdau11-99</strain>
    </source>
</reference>
<dbReference type="OrthoDB" id="2943660at2759"/>
<dbReference type="InterPro" id="IPR036849">
    <property type="entry name" value="Enolase-like_C_sf"/>
</dbReference>
<dbReference type="AlphaFoldDB" id="A0A8H4IUG3"/>
<keyword evidence="4" id="KW-1185">Reference proteome</keyword>